<protein>
    <recommendedName>
        <fullName evidence="5">Ribonuclease VapC</fullName>
        <shortName evidence="5">RNase VapC</shortName>
        <ecNumber evidence="5">3.1.-.-</ecNumber>
    </recommendedName>
    <alternativeName>
        <fullName evidence="5">Toxin VapC</fullName>
    </alternativeName>
</protein>
<dbReference type="GO" id="GO:0090729">
    <property type="term" value="F:toxin activity"/>
    <property type="evidence" value="ECO:0007669"/>
    <property type="project" value="UniProtKB-KW"/>
</dbReference>
<keyword evidence="3 5" id="KW-0479">Metal-binding</keyword>
<reference evidence="7 8" key="1">
    <citation type="submission" date="2013-02" db="EMBL/GenBank/DDBJ databases">
        <authorList>
            <person name="Genoscope - CEA"/>
        </authorList>
    </citation>
    <scope>NUCLEOTIDE SEQUENCE [LARGE SCALE GENOMIC DNA]</scope>
    <source>
        <strain evidence="7 8">STM 2683</strain>
    </source>
</reference>
<dbReference type="GO" id="GO:0000287">
    <property type="term" value="F:magnesium ion binding"/>
    <property type="evidence" value="ECO:0007669"/>
    <property type="project" value="UniProtKB-UniRule"/>
</dbReference>
<dbReference type="EMBL" id="CAUM01000134">
    <property type="protein sequence ID" value="CCV07863.1"/>
    <property type="molecule type" value="Genomic_DNA"/>
</dbReference>
<evidence type="ECO:0000313" key="8">
    <source>
        <dbReference type="Proteomes" id="UP000012062"/>
    </source>
</evidence>
<proteinExistence type="inferred from homology"/>
<dbReference type="InterPro" id="IPR002716">
    <property type="entry name" value="PIN_dom"/>
</dbReference>
<dbReference type="Proteomes" id="UP000012062">
    <property type="component" value="Unassembled WGS sequence"/>
</dbReference>
<feature type="domain" description="PIN" evidence="6">
    <location>
        <begin position="4"/>
        <end position="131"/>
    </location>
</feature>
<keyword evidence="8" id="KW-1185">Reference proteome</keyword>
<dbReference type="InterPro" id="IPR006226">
    <property type="entry name" value="Mtu_PIN"/>
</dbReference>
<gene>
    <name evidence="5" type="primary">vapC</name>
    <name evidence="7" type="ORF">MESS2_650088</name>
</gene>
<evidence type="ECO:0000259" key="6">
    <source>
        <dbReference type="Pfam" id="PF01850"/>
    </source>
</evidence>
<dbReference type="HAMAP" id="MF_00265">
    <property type="entry name" value="VapC_Nob1"/>
    <property type="match status" value="1"/>
</dbReference>
<dbReference type="SUPFAM" id="SSF88723">
    <property type="entry name" value="PIN domain-like"/>
    <property type="match status" value="1"/>
</dbReference>
<keyword evidence="5" id="KW-0460">Magnesium</keyword>
<evidence type="ECO:0000256" key="2">
    <source>
        <dbReference type="ARBA" id="ARBA00022722"/>
    </source>
</evidence>
<feature type="binding site" evidence="5">
    <location>
        <position position="106"/>
    </location>
    <ligand>
        <name>Mg(2+)</name>
        <dbReference type="ChEBI" id="CHEBI:18420"/>
    </ligand>
</feature>
<keyword evidence="5" id="KW-0800">Toxin</keyword>
<dbReference type="Gene3D" id="3.40.50.1010">
    <property type="entry name" value="5'-nuclease"/>
    <property type="match status" value="1"/>
</dbReference>
<comment type="similarity">
    <text evidence="5">Belongs to the PINc/VapC protein family.</text>
</comment>
<dbReference type="RefSeq" id="WP_008876741.1">
    <property type="nucleotide sequence ID" value="NZ_CAUM01000134.1"/>
</dbReference>
<evidence type="ECO:0000313" key="7">
    <source>
        <dbReference type="EMBL" id="CCV07863.1"/>
    </source>
</evidence>
<dbReference type="InterPro" id="IPR022907">
    <property type="entry name" value="VapC_family"/>
</dbReference>
<dbReference type="eggNOG" id="COG1848">
    <property type="taxonomic scope" value="Bacteria"/>
</dbReference>
<dbReference type="GO" id="GO:0016788">
    <property type="term" value="F:hydrolase activity, acting on ester bonds"/>
    <property type="evidence" value="ECO:0007669"/>
    <property type="project" value="InterPro"/>
</dbReference>
<dbReference type="STRING" id="1297569.MESS2_650088"/>
<dbReference type="NCBIfam" id="TIGR00028">
    <property type="entry name" value="Mtu_PIN_fam"/>
    <property type="match status" value="1"/>
</dbReference>
<keyword evidence="1 5" id="KW-1277">Toxin-antitoxin system</keyword>
<comment type="cofactor">
    <cofactor evidence="5">
        <name>Mg(2+)</name>
        <dbReference type="ChEBI" id="CHEBI:18420"/>
    </cofactor>
</comment>
<keyword evidence="4 5" id="KW-0378">Hydrolase</keyword>
<comment type="function">
    <text evidence="5">Toxic component of a toxin-antitoxin (TA) system. An RNase.</text>
</comment>
<comment type="caution">
    <text evidence="7">The sequence shown here is derived from an EMBL/GenBank/DDBJ whole genome shotgun (WGS) entry which is preliminary data.</text>
</comment>
<dbReference type="Pfam" id="PF01850">
    <property type="entry name" value="PIN"/>
    <property type="match status" value="1"/>
</dbReference>
<dbReference type="EC" id="3.1.-.-" evidence="5"/>
<dbReference type="AlphaFoldDB" id="M5EVD1"/>
<dbReference type="GO" id="GO:0045926">
    <property type="term" value="P:negative regulation of growth"/>
    <property type="evidence" value="ECO:0007669"/>
    <property type="project" value="UniProtKB-ARBA"/>
</dbReference>
<accession>M5EVD1</accession>
<dbReference type="InterPro" id="IPR029060">
    <property type="entry name" value="PIN-like_dom_sf"/>
</dbReference>
<keyword evidence="2 5" id="KW-0540">Nuclease</keyword>
<evidence type="ECO:0000256" key="3">
    <source>
        <dbReference type="ARBA" id="ARBA00022723"/>
    </source>
</evidence>
<feature type="binding site" evidence="5">
    <location>
        <position position="6"/>
    </location>
    <ligand>
        <name>Mg(2+)</name>
        <dbReference type="ChEBI" id="CHEBI:18420"/>
    </ligand>
</feature>
<organism evidence="7 8">
    <name type="scientific">Mesorhizobium metallidurans STM 2683</name>
    <dbReference type="NCBI Taxonomy" id="1297569"/>
    <lineage>
        <taxon>Bacteria</taxon>
        <taxon>Pseudomonadati</taxon>
        <taxon>Pseudomonadota</taxon>
        <taxon>Alphaproteobacteria</taxon>
        <taxon>Hyphomicrobiales</taxon>
        <taxon>Phyllobacteriaceae</taxon>
        <taxon>Mesorhizobium</taxon>
    </lineage>
</organism>
<evidence type="ECO:0000256" key="1">
    <source>
        <dbReference type="ARBA" id="ARBA00022649"/>
    </source>
</evidence>
<evidence type="ECO:0000256" key="5">
    <source>
        <dbReference type="HAMAP-Rule" id="MF_00265"/>
    </source>
</evidence>
<dbReference type="GO" id="GO:0004540">
    <property type="term" value="F:RNA nuclease activity"/>
    <property type="evidence" value="ECO:0007669"/>
    <property type="project" value="InterPro"/>
</dbReference>
<sequence>MTFLLDVNVLIALIDPGHVAHDDAHRWFESTGHSAWATSPITENGVIRIVGSPKYPNSPGSPAVVAQIVEKLHALAGHQFWPDDISLVGSADIDAGKILTSAQVTDSYLLALARTRDGKLATFDRKLSTAAVKRGKSVLHLIPTA</sequence>
<name>M5EVD1_9HYPH</name>
<evidence type="ECO:0000256" key="4">
    <source>
        <dbReference type="ARBA" id="ARBA00022801"/>
    </source>
</evidence>